<evidence type="ECO:0008006" key="8">
    <source>
        <dbReference type="Google" id="ProtNLM"/>
    </source>
</evidence>
<feature type="compositionally biased region" description="Basic and acidic residues" evidence="3">
    <location>
        <begin position="363"/>
        <end position="374"/>
    </location>
</feature>
<reference evidence="6" key="1">
    <citation type="submission" date="2019-12" db="EMBL/GenBank/DDBJ databases">
        <title>Genome sequencing and annotation of Brassica cretica.</title>
        <authorList>
            <person name="Studholme D.J."/>
            <person name="Sarris P.F."/>
        </authorList>
    </citation>
    <scope>NUCLEOTIDE SEQUENCE</scope>
    <source>
        <strain evidence="6">PFS-001/15</strain>
        <tissue evidence="6">Leaf</tissue>
    </source>
</reference>
<dbReference type="Pfam" id="PF02902">
    <property type="entry name" value="Peptidase_C48"/>
    <property type="match status" value="1"/>
</dbReference>
<proteinExistence type="predicted"/>
<dbReference type="InterPro" id="IPR003653">
    <property type="entry name" value="Peptidase_C48_C"/>
</dbReference>
<keyword evidence="1" id="KW-0645">Protease</keyword>
<evidence type="ECO:0000256" key="1">
    <source>
        <dbReference type="ARBA" id="ARBA00022670"/>
    </source>
</evidence>
<dbReference type="GO" id="GO:0006508">
    <property type="term" value="P:proteolysis"/>
    <property type="evidence" value="ECO:0007669"/>
    <property type="project" value="UniProtKB-KW"/>
</dbReference>
<dbReference type="PANTHER" id="PTHR48449">
    <property type="entry name" value="DUF1985 DOMAIN-CONTAINING PROTEIN"/>
    <property type="match status" value="1"/>
</dbReference>
<keyword evidence="2" id="KW-0378">Hydrolase</keyword>
<accession>A0A8S9IEP8</accession>
<dbReference type="EMBL" id="QGKW02001911">
    <property type="protein sequence ID" value="KAF2568510.1"/>
    <property type="molecule type" value="Genomic_DNA"/>
</dbReference>
<feature type="region of interest" description="Disordered" evidence="3">
    <location>
        <begin position="363"/>
        <end position="392"/>
    </location>
</feature>
<dbReference type="GO" id="GO:0008234">
    <property type="term" value="F:cysteine-type peptidase activity"/>
    <property type="evidence" value="ECO:0007669"/>
    <property type="project" value="InterPro"/>
</dbReference>
<evidence type="ECO:0000256" key="2">
    <source>
        <dbReference type="ARBA" id="ARBA00022801"/>
    </source>
</evidence>
<evidence type="ECO:0000256" key="3">
    <source>
        <dbReference type="SAM" id="MobiDB-lite"/>
    </source>
</evidence>
<evidence type="ECO:0000313" key="7">
    <source>
        <dbReference type="Proteomes" id="UP000712281"/>
    </source>
</evidence>
<evidence type="ECO:0000259" key="5">
    <source>
        <dbReference type="Pfam" id="PF09331"/>
    </source>
</evidence>
<dbReference type="AlphaFoldDB" id="A0A8S9IEP8"/>
<protein>
    <recommendedName>
        <fullName evidence="8">Ubiquitin-like protease family profile domain-containing protein</fullName>
    </recommendedName>
</protein>
<feature type="domain" description="DUF1985" evidence="5">
    <location>
        <begin position="154"/>
        <end position="243"/>
    </location>
</feature>
<organism evidence="6 7">
    <name type="scientific">Brassica cretica</name>
    <name type="common">Mustard</name>
    <dbReference type="NCBI Taxonomy" id="69181"/>
    <lineage>
        <taxon>Eukaryota</taxon>
        <taxon>Viridiplantae</taxon>
        <taxon>Streptophyta</taxon>
        <taxon>Embryophyta</taxon>
        <taxon>Tracheophyta</taxon>
        <taxon>Spermatophyta</taxon>
        <taxon>Magnoliopsida</taxon>
        <taxon>eudicotyledons</taxon>
        <taxon>Gunneridae</taxon>
        <taxon>Pentapetalae</taxon>
        <taxon>rosids</taxon>
        <taxon>malvids</taxon>
        <taxon>Brassicales</taxon>
        <taxon>Brassicaceae</taxon>
        <taxon>Brassiceae</taxon>
        <taxon>Brassica</taxon>
    </lineage>
</organism>
<gene>
    <name evidence="6" type="ORF">F2Q68_00025005</name>
</gene>
<feature type="domain" description="Ubiquitin-like protease family profile" evidence="4">
    <location>
        <begin position="626"/>
        <end position="721"/>
    </location>
</feature>
<name>A0A8S9IEP8_BRACR</name>
<sequence>MRKPQKRVCRLSLCRPEPCTGGSGGIHEDRRLYSKGNLKQILTGFVFNQQTVWIMSDGWVLIDTCGFEFDCGTVGPSLDRVSGVRACVWKRWLWLSNCSEGLKEGCGDVLKKIGWCEERVADACGTRGRVTDTGMTEEQDGRGDAFDVEYSDSEDTAGSVMWQKLFDTTVGDITVAKVLEMLCNPFLASWKRLTLALIALVDGFLCCTNKTLKLTPKYVVMLTNVPSFLNYPWGRLSFVYTLSRFLPPPVSKDIPDPLHELRIRLSQQTTVCYGFPVALQLLAFEAVPQLLDRVPDAANTSTFLEDPSACATTVVILNTKDNLAVTVHFSLLPEAERHMWLDEVEDLQVNRLVHRLSSGHTFNTEDFRGGDKSFRGRGKQPENAPLPPEDKPEVVPIIQRNLHPRKPMAVVVEDLTSSEHNEPEIPHQSGSCSDKDLKLWLSEQLQNMARGIYEQNTLMPTTDVETLSRDVSATKTQSAAVTEGAARDLVAGGDERSPVEEKENYESFQENISIDTLLQEKHPVAVETLPRSDMDEDDNSVESGGKRLRKKSQKIRGVYTPDARLKGVFMSEKKTEYRPLPKRSRAIFKKFSDILSENLVKQLEIKTSHIVTNSFFVDIATPRKWLSDEMTPILKSLPYILEQYVGYTVYQISEGVRFYSWNRVESIYPNKMGGDCAPCAVKFMEMHSNGDGKEEMSLITYRVVDKIREQYAMDCYEEFVGDYRVANEASMK</sequence>
<dbReference type="PANTHER" id="PTHR48449:SF1">
    <property type="entry name" value="DUF1985 DOMAIN-CONTAINING PROTEIN"/>
    <property type="match status" value="1"/>
</dbReference>
<dbReference type="Pfam" id="PF09331">
    <property type="entry name" value="DUF1985"/>
    <property type="match status" value="1"/>
</dbReference>
<comment type="caution">
    <text evidence="6">The sequence shown here is derived from an EMBL/GenBank/DDBJ whole genome shotgun (WGS) entry which is preliminary data.</text>
</comment>
<evidence type="ECO:0000259" key="4">
    <source>
        <dbReference type="Pfam" id="PF02902"/>
    </source>
</evidence>
<feature type="region of interest" description="Disordered" evidence="3">
    <location>
        <begin position="526"/>
        <end position="553"/>
    </location>
</feature>
<dbReference type="InterPro" id="IPR015410">
    <property type="entry name" value="DUF1985"/>
</dbReference>
<dbReference type="Proteomes" id="UP000712281">
    <property type="component" value="Unassembled WGS sequence"/>
</dbReference>
<evidence type="ECO:0000313" key="6">
    <source>
        <dbReference type="EMBL" id="KAF2568510.1"/>
    </source>
</evidence>